<protein>
    <submittedName>
        <fullName evidence="1">Uncharacterized protein</fullName>
    </submittedName>
</protein>
<proteinExistence type="predicted"/>
<name>A0A645D5I6_9ZZZZ</name>
<comment type="caution">
    <text evidence="1">The sequence shown here is derived from an EMBL/GenBank/DDBJ whole genome shotgun (WGS) entry which is preliminary data.</text>
</comment>
<evidence type="ECO:0000313" key="1">
    <source>
        <dbReference type="EMBL" id="MPM84760.1"/>
    </source>
</evidence>
<organism evidence="1">
    <name type="scientific">bioreactor metagenome</name>
    <dbReference type="NCBI Taxonomy" id="1076179"/>
    <lineage>
        <taxon>unclassified sequences</taxon>
        <taxon>metagenomes</taxon>
        <taxon>ecological metagenomes</taxon>
    </lineage>
</organism>
<reference evidence="1" key="1">
    <citation type="submission" date="2019-08" db="EMBL/GenBank/DDBJ databases">
        <authorList>
            <person name="Kucharzyk K."/>
            <person name="Murdoch R.W."/>
            <person name="Higgins S."/>
            <person name="Loffler F."/>
        </authorList>
    </citation>
    <scope>NUCLEOTIDE SEQUENCE</scope>
</reference>
<gene>
    <name evidence="1" type="ORF">SDC9_131836</name>
</gene>
<sequence>MFRDKKLLKAGLSQFSRKELEDMVIKLAGKRHNFEFLLINYFDREGGEQWLFGEALDGLERIFEKEYKGRSIQHREVKRLNASAKLIKDFAAEVKNKKYEADLMMHVLRREFAFPDEMFGAGFSLFDYKLALWVKRLLQILTEKIHPDYLVDYQDEVNRMLRKLHRRSHRINTVKLLPEEILL</sequence>
<accession>A0A645D5I6</accession>
<dbReference type="EMBL" id="VSSQ01033230">
    <property type="protein sequence ID" value="MPM84760.1"/>
    <property type="molecule type" value="Genomic_DNA"/>
</dbReference>
<dbReference type="AlphaFoldDB" id="A0A645D5I6"/>